<dbReference type="InterPro" id="IPR029058">
    <property type="entry name" value="AB_hydrolase_fold"/>
</dbReference>
<dbReference type="InterPro" id="IPR018202">
    <property type="entry name" value="Ser_caboxypep_ser_AS"/>
</dbReference>
<evidence type="ECO:0000313" key="4">
    <source>
        <dbReference type="EMBL" id="OAE23136.1"/>
    </source>
</evidence>
<comment type="caution">
    <text evidence="4">The sequence shown here is derived from an EMBL/GenBank/DDBJ whole genome shotgun (WGS) entry which is preliminary data.</text>
</comment>
<keyword evidence="3" id="KW-0645">Protease</keyword>
<sequence length="550" mass="61555">MYLDLHELRGRAHFHREMQDVARGVNPVLPAFVQSCNNAVSPSGPCGCHLKTLDPSISPILQLGGEVWSKSLANMQPLSTQIKRQATALPSVYRESNLGHRGQTEEQDHELAPLPFHFIKEALPTLSGYLPVDRTTGSRVYYVYYEASNSPAARSDTPLMLWLNGGPGCSSLIGCFYELGPWVVAEDGILRPNSFAWNRKCGLLFVDSPVGTGFSVAESDMDIPTDQERVAKHLEFALLSFLEENPTFKTRPLFLAGESYAGKYVPALAYHILHQSRSGAGTLKHQLAGIAIGNGLTDPRTQVQCHGEVAFSFGLLDKRQTAHVDKLAREVVDLIDRDKWLRAHERRTAICSYIEKTSGVATLLDIRRTTKYHHSQEGEEFLAHFLNSPPVKRALRVDEDAEWVSCRRKVRAIMAQCGTSPRDALCQTQFETFLGTKTGQDTMKSTKWMVEEILRMGYPVLLYQGIYDAKDGPSGSEAWMRTLEWPGAPSFWRGERSVWKVNGELAGYWRRGQNLTHVVVAGAGHQVPADQPEFGKAMIESWMKQQLERR</sequence>
<keyword evidence="3" id="KW-0121">Carboxypeptidase</keyword>
<dbReference type="EMBL" id="LVLJ01002926">
    <property type="protein sequence ID" value="OAE23136.1"/>
    <property type="molecule type" value="Genomic_DNA"/>
</dbReference>
<proteinExistence type="inferred from homology"/>
<evidence type="ECO:0000313" key="5">
    <source>
        <dbReference type="Proteomes" id="UP000077202"/>
    </source>
</evidence>
<comment type="similarity">
    <text evidence="1 3">Belongs to the peptidase S10 family.</text>
</comment>
<reference evidence="4" key="1">
    <citation type="submission" date="2016-03" db="EMBL/GenBank/DDBJ databases">
        <title>Mechanisms controlling the formation of the plant cell surface in tip-growing cells are functionally conserved among land plants.</title>
        <authorList>
            <person name="Honkanen S."/>
            <person name="Jones V.A."/>
            <person name="Morieri G."/>
            <person name="Champion C."/>
            <person name="Hetherington A.J."/>
            <person name="Kelly S."/>
            <person name="Saint-Marcoux D."/>
            <person name="Proust H."/>
            <person name="Prescott H."/>
            <person name="Dolan L."/>
        </authorList>
    </citation>
    <scope>NUCLEOTIDE SEQUENCE [LARGE SCALE GENOMIC DNA]</scope>
    <source>
        <tissue evidence="4">Whole gametophyte</tissue>
    </source>
</reference>
<accession>A0A176VTH6</accession>
<keyword evidence="5" id="KW-1185">Reference proteome</keyword>
<organism evidence="4 5">
    <name type="scientific">Marchantia polymorpha subsp. ruderalis</name>
    <dbReference type="NCBI Taxonomy" id="1480154"/>
    <lineage>
        <taxon>Eukaryota</taxon>
        <taxon>Viridiplantae</taxon>
        <taxon>Streptophyta</taxon>
        <taxon>Embryophyta</taxon>
        <taxon>Marchantiophyta</taxon>
        <taxon>Marchantiopsida</taxon>
        <taxon>Marchantiidae</taxon>
        <taxon>Marchantiales</taxon>
        <taxon>Marchantiaceae</taxon>
        <taxon>Marchantia</taxon>
    </lineage>
</organism>
<dbReference type="InterPro" id="IPR033124">
    <property type="entry name" value="Ser_caboxypep_his_AS"/>
</dbReference>
<dbReference type="PANTHER" id="PTHR11802">
    <property type="entry name" value="SERINE PROTEASE FAMILY S10 SERINE CARBOXYPEPTIDASE"/>
    <property type="match status" value="1"/>
</dbReference>
<keyword evidence="3" id="KW-0378">Hydrolase</keyword>
<dbReference type="InterPro" id="IPR001563">
    <property type="entry name" value="Peptidase_S10"/>
</dbReference>
<dbReference type="PANTHER" id="PTHR11802:SF449">
    <property type="entry name" value="CARBOXYPEPTIDASE"/>
    <property type="match status" value="1"/>
</dbReference>
<dbReference type="SUPFAM" id="SSF53474">
    <property type="entry name" value="alpha/beta-Hydrolases"/>
    <property type="match status" value="1"/>
</dbReference>
<evidence type="ECO:0000256" key="3">
    <source>
        <dbReference type="RuleBase" id="RU361156"/>
    </source>
</evidence>
<dbReference type="PRINTS" id="PR00724">
    <property type="entry name" value="CRBOXYPTASEC"/>
</dbReference>
<dbReference type="GO" id="GO:0004185">
    <property type="term" value="F:serine-type carboxypeptidase activity"/>
    <property type="evidence" value="ECO:0007669"/>
    <property type="project" value="UniProtKB-UniRule"/>
</dbReference>
<dbReference type="PROSITE" id="PS00560">
    <property type="entry name" value="CARBOXYPEPT_SER_HIS"/>
    <property type="match status" value="1"/>
</dbReference>
<dbReference type="PROSITE" id="PS00131">
    <property type="entry name" value="CARBOXYPEPT_SER_SER"/>
    <property type="match status" value="1"/>
</dbReference>
<evidence type="ECO:0000256" key="1">
    <source>
        <dbReference type="ARBA" id="ARBA00009431"/>
    </source>
</evidence>
<keyword evidence="2" id="KW-0325">Glycoprotein</keyword>
<dbReference type="AlphaFoldDB" id="A0A176VTH6"/>
<gene>
    <name evidence="4" type="ORF">AXG93_3986s1210</name>
</gene>
<dbReference type="Pfam" id="PF00450">
    <property type="entry name" value="Peptidase_S10"/>
    <property type="match status" value="1"/>
</dbReference>
<dbReference type="GO" id="GO:0006508">
    <property type="term" value="P:proteolysis"/>
    <property type="evidence" value="ECO:0007669"/>
    <property type="project" value="UniProtKB-KW"/>
</dbReference>
<dbReference type="Gene3D" id="3.40.50.1820">
    <property type="entry name" value="alpha/beta hydrolase"/>
    <property type="match status" value="1"/>
</dbReference>
<dbReference type="EC" id="3.4.16.-" evidence="3"/>
<dbReference type="Proteomes" id="UP000077202">
    <property type="component" value="Unassembled WGS sequence"/>
</dbReference>
<name>A0A176VTH6_MARPO</name>
<evidence type="ECO:0000256" key="2">
    <source>
        <dbReference type="ARBA" id="ARBA00023180"/>
    </source>
</evidence>
<protein>
    <recommendedName>
        <fullName evidence="3">Carboxypeptidase</fullName>
        <ecNumber evidence="3">3.4.16.-</ecNumber>
    </recommendedName>
</protein>